<comment type="caution">
    <text evidence="2">The sequence shown here is derived from an EMBL/GenBank/DDBJ whole genome shotgun (WGS) entry which is preliminary data.</text>
</comment>
<dbReference type="Proteomes" id="UP001177140">
    <property type="component" value="Unassembled WGS sequence"/>
</dbReference>
<protein>
    <submittedName>
        <fullName evidence="2">Uncharacterized protein</fullName>
    </submittedName>
</protein>
<gene>
    <name evidence="2" type="ORF">MKW94_005423</name>
</gene>
<keyword evidence="3" id="KW-1185">Reference proteome</keyword>
<sequence length="468" mass="52334">MRMNNNHMPSGSYGGFSGPWQKGPGVAEAYQEMKEILKMNSLGEGFPDSLIDNLNATLMSNAYSMEEYRDLRTLHDRLLSIFGGRREPQSSSSDDNLNGGRLSDCCGMEPMTNNGLSQPNNYYGESSQNLQPDGMFDAGTTTTMQNQPPNYSQLEHMQMPFCSDWGSSYSDSQMHNVSGGWIEQFELQLPHDTFQGQHPAPANSASYRYAPTGQPSISMDYGSYGTGMTSYPQETLHQTKKAPPTRDRPRRVSAQATACESGCEYCGKHRRLVEFFLWRTDKPFREKYPKLCEKMDYLSQHLKKCSNQSCGCSMYRPYQQHSDGLLNVVKKGRKVAPDSLNPMRSTRKISDRGDDGQLSCKFMRHENGFRPVYASVDQITPQVGDSQMGRNTSWELDLSDISAYDDNSNLYGAPLSLENHAQELETMKPKTDGASQTESPSSGQTFNSSITQETDQEPVLKDSSSKGN</sequence>
<dbReference type="EMBL" id="JAJJMA010039230">
    <property type="protein sequence ID" value="MCL7024889.1"/>
    <property type="molecule type" value="Genomic_DNA"/>
</dbReference>
<evidence type="ECO:0000256" key="1">
    <source>
        <dbReference type="SAM" id="MobiDB-lite"/>
    </source>
</evidence>
<feature type="compositionally biased region" description="Basic and acidic residues" evidence="1">
    <location>
        <begin position="458"/>
        <end position="468"/>
    </location>
</feature>
<feature type="compositionally biased region" description="Polar residues" evidence="1">
    <location>
        <begin position="433"/>
        <end position="453"/>
    </location>
</feature>
<dbReference type="AlphaFoldDB" id="A0AA41UY96"/>
<organism evidence="2 3">
    <name type="scientific">Papaver nudicaule</name>
    <name type="common">Iceland poppy</name>
    <dbReference type="NCBI Taxonomy" id="74823"/>
    <lineage>
        <taxon>Eukaryota</taxon>
        <taxon>Viridiplantae</taxon>
        <taxon>Streptophyta</taxon>
        <taxon>Embryophyta</taxon>
        <taxon>Tracheophyta</taxon>
        <taxon>Spermatophyta</taxon>
        <taxon>Magnoliopsida</taxon>
        <taxon>Ranunculales</taxon>
        <taxon>Papaveraceae</taxon>
        <taxon>Papaveroideae</taxon>
        <taxon>Papaver</taxon>
    </lineage>
</organism>
<evidence type="ECO:0000313" key="2">
    <source>
        <dbReference type="EMBL" id="MCL7024889.1"/>
    </source>
</evidence>
<proteinExistence type="predicted"/>
<name>A0AA41UY96_PAPNU</name>
<feature type="region of interest" description="Disordered" evidence="1">
    <location>
        <begin position="230"/>
        <end position="253"/>
    </location>
</feature>
<reference evidence="2" key="1">
    <citation type="submission" date="2022-03" db="EMBL/GenBank/DDBJ databases">
        <title>A functionally conserved STORR gene fusion in Papaver species that diverged 16.8 million years ago.</title>
        <authorList>
            <person name="Catania T."/>
        </authorList>
    </citation>
    <scope>NUCLEOTIDE SEQUENCE</scope>
    <source>
        <strain evidence="2">S-191538</strain>
    </source>
</reference>
<evidence type="ECO:0000313" key="3">
    <source>
        <dbReference type="Proteomes" id="UP001177140"/>
    </source>
</evidence>
<feature type="region of interest" description="Disordered" evidence="1">
    <location>
        <begin position="425"/>
        <end position="468"/>
    </location>
</feature>
<accession>A0AA41UY96</accession>